<gene>
    <name evidence="7" type="ORF">H3146_15565</name>
</gene>
<dbReference type="NCBIfam" id="TIGR04215">
    <property type="entry name" value="choice_anch_A"/>
    <property type="match status" value="1"/>
</dbReference>
<evidence type="ECO:0000256" key="4">
    <source>
        <dbReference type="SAM" id="MobiDB-lite"/>
    </source>
</evidence>
<name>A0A7W3WLX4_9ACTN</name>
<dbReference type="RefSeq" id="WP_181354687.1">
    <property type="nucleotide sequence ID" value="NZ_JABJWZ010000137.1"/>
</dbReference>
<feature type="compositionally biased region" description="Basic residues" evidence="4">
    <location>
        <begin position="730"/>
        <end position="741"/>
    </location>
</feature>
<evidence type="ECO:0000259" key="5">
    <source>
        <dbReference type="Pfam" id="PF17802"/>
    </source>
</evidence>
<dbReference type="GO" id="GO:0005975">
    <property type="term" value="P:carbohydrate metabolic process"/>
    <property type="evidence" value="ECO:0007669"/>
    <property type="project" value="UniProtKB-ARBA"/>
</dbReference>
<protein>
    <submittedName>
        <fullName evidence="7">Choice-of-anchor A family protein</fullName>
    </submittedName>
</protein>
<keyword evidence="3" id="KW-0732">Signal</keyword>
<accession>A0A7W3WLX4</accession>
<dbReference type="PANTHER" id="PTHR36108:SF13">
    <property type="entry name" value="COLOSSIN-B-RELATED"/>
    <property type="match status" value="1"/>
</dbReference>
<comment type="caution">
    <text evidence="7">The sequence shown here is derived from an EMBL/GenBank/DDBJ whole genome shotgun (WGS) entry which is preliminary data.</text>
</comment>
<proteinExistence type="inferred from homology"/>
<feature type="compositionally biased region" description="Polar residues" evidence="4">
    <location>
        <begin position="710"/>
        <end position="720"/>
    </location>
</feature>
<dbReference type="InterPro" id="IPR041033">
    <property type="entry name" value="SpaA_PFL_dom_1"/>
</dbReference>
<evidence type="ECO:0000313" key="8">
    <source>
        <dbReference type="Proteomes" id="UP000525686"/>
    </source>
</evidence>
<evidence type="ECO:0000256" key="3">
    <source>
        <dbReference type="ARBA" id="ARBA00022729"/>
    </source>
</evidence>
<dbReference type="Proteomes" id="UP000525686">
    <property type="component" value="Unassembled WGS sequence"/>
</dbReference>
<dbReference type="InterPro" id="IPR013783">
    <property type="entry name" value="Ig-like_fold"/>
</dbReference>
<feature type="region of interest" description="Disordered" evidence="4">
    <location>
        <begin position="696"/>
        <end position="741"/>
    </location>
</feature>
<evidence type="ECO:0000313" key="7">
    <source>
        <dbReference type="EMBL" id="MBB1254763.1"/>
    </source>
</evidence>
<feature type="region of interest" description="Disordered" evidence="4">
    <location>
        <begin position="41"/>
        <end position="65"/>
    </location>
</feature>
<dbReference type="Gene3D" id="2.60.40.10">
    <property type="entry name" value="Immunoglobulins"/>
    <property type="match status" value="3"/>
</dbReference>
<dbReference type="Pfam" id="PF20597">
    <property type="entry name" value="pAdhesive_15"/>
    <property type="match status" value="1"/>
</dbReference>
<reference evidence="8" key="1">
    <citation type="submission" date="2020-05" db="EMBL/GenBank/DDBJ databases">
        <title>Classification of alakaliphilic streptomycetes isolated from an alkaline soil next to Lonar Crater, India and a proposal for the recognition of Streptomyces alkaliterrae sp. nov.</title>
        <authorList>
            <person name="Golinska P."/>
        </authorList>
    </citation>
    <scope>NUCLEOTIDE SEQUENCE [LARGE SCALE GENOMIC DNA]</scope>
    <source>
        <strain evidence="8">OF3</strain>
    </source>
</reference>
<dbReference type="SUPFAM" id="SSF49478">
    <property type="entry name" value="Cna protein B-type domain"/>
    <property type="match status" value="1"/>
</dbReference>
<evidence type="ECO:0000259" key="6">
    <source>
        <dbReference type="Pfam" id="PF20597"/>
    </source>
</evidence>
<feature type="domain" description="SpaA-like prealbumin fold" evidence="5">
    <location>
        <begin position="505"/>
        <end position="584"/>
    </location>
</feature>
<dbReference type="Pfam" id="PF17802">
    <property type="entry name" value="SpaA"/>
    <property type="match status" value="3"/>
</dbReference>
<dbReference type="AlphaFoldDB" id="A0A7W3WLX4"/>
<sequence>MARRTDRRPGGRWRSFLRGRLPVLVTLPLLLVSAQYATAQHTVGADDRKTARTADSAPGASHPGVRAPLPGGLGPCLGPACPDVHPPVNNDAIAGRDEAVNIFVGGDFRVRGGAAEAEGLVVTLGGFDQNKSRGGAAYNVGEVGVGSRVPPPAGSDWLVTGGDLTVADRQRLLAEGGVVRHGGTLTGTVAAARTVADPDATARYRDLRGELSDASSCYAHGDDGTGRAATGTAVNQGETTVFTGDGSSMLQVFNVDFDLVGPGGRQQGLRFDDIPAGATVLVNLLGTARTINTYSGELADTAPLNQLRPRLLWNFPDAGTVDLIGTGQFQGSVLIGNRDSQTLVTLPGVNGRFFTTGSVTHGGDTGPSGQEFHAYPFLGDLPDCAREPEPRGEVSVTKRDAEDEEPLAGAVFQLWRESNDTPGLQTGGDDPDTRVGDACVTDDDGRCADTVELGTYYWQELAPPDGYDLPDPAVFGPLVLTAENAADGVGVTAYNRETEEPQESGEVSVTKLDADTEEPLAGAVFQLWRETNGREGLQTRGANPDTRVGSTCETDAEGRCDATVDLGTYYWQELAPPDGYDLPDPAVFGPLVLDEQGAVTGVGVTAYNRATEEDGTATLTVLKRDLKTGEPLPGAVFELWRETNGRPGLQTGGGTPDERVDAGCATDDAGECVFEDLPTGSYYLRETDVPEGYLMPLRPVSGPYALDAGQSESKTVTLNNRPGERDKGKGKGKRLAAHPDH</sequence>
<dbReference type="EMBL" id="JABJWZ010000137">
    <property type="protein sequence ID" value="MBB1254763.1"/>
    <property type="molecule type" value="Genomic_DNA"/>
</dbReference>
<comment type="similarity">
    <text evidence="1">Belongs to the serine-aspartate repeat-containing protein (SDr) family.</text>
</comment>
<feature type="domain" description="Choice-of-anchor A" evidence="6">
    <location>
        <begin position="101"/>
        <end position="339"/>
    </location>
</feature>
<organism evidence="7 8">
    <name type="scientific">Streptomyces alkaliterrae</name>
    <dbReference type="NCBI Taxonomy" id="2213162"/>
    <lineage>
        <taxon>Bacteria</taxon>
        <taxon>Bacillati</taxon>
        <taxon>Actinomycetota</taxon>
        <taxon>Actinomycetes</taxon>
        <taxon>Kitasatosporales</taxon>
        <taxon>Streptomycetaceae</taxon>
        <taxon>Streptomyces</taxon>
    </lineage>
</organism>
<dbReference type="InterPro" id="IPR026588">
    <property type="entry name" value="Choice_anch_A"/>
</dbReference>
<dbReference type="PANTHER" id="PTHR36108">
    <property type="entry name" value="COLOSSIN-B-RELATED"/>
    <property type="match status" value="1"/>
</dbReference>
<keyword evidence="2" id="KW-0964">Secreted</keyword>
<evidence type="ECO:0000256" key="1">
    <source>
        <dbReference type="ARBA" id="ARBA00007257"/>
    </source>
</evidence>
<feature type="domain" description="SpaA-like prealbumin fold" evidence="5">
    <location>
        <begin position="392"/>
        <end position="470"/>
    </location>
</feature>
<feature type="domain" description="SpaA-like prealbumin fold" evidence="5">
    <location>
        <begin position="618"/>
        <end position="695"/>
    </location>
</feature>
<evidence type="ECO:0000256" key="2">
    <source>
        <dbReference type="ARBA" id="ARBA00022525"/>
    </source>
</evidence>